<sequence length="119" mass="13410">MHEYYVAKHTIYQVKKELGEVHPSLVKKVGLEIGKMSGIIPEALEMYLGLIAPEEGLTNASFVITLAPVLFRCNDCNTLFEPSRELFWCPNCNSSNVTFVSGNELKIQYIDVQNESKEV</sequence>
<reference evidence="6" key="1">
    <citation type="submission" date="2008-08" db="EMBL/GenBank/DDBJ databases">
        <title>The complete genome sequence of Coprothermobacter proteolyticus strain ATCC 5245 / DSM 5265 / BT.</title>
        <authorList>
            <person name="Dodson R.J."/>
            <person name="Durkin A.S."/>
            <person name="Wu M."/>
            <person name="Eisen J."/>
            <person name="Sutton G."/>
        </authorList>
    </citation>
    <scope>NUCLEOTIDE SEQUENCE [LARGE SCALE GENOMIC DNA]</scope>
    <source>
        <strain evidence="6">ATCC 35245 / DSM 5265 / OCM 4 / BT</strain>
    </source>
</reference>
<evidence type="ECO:0000256" key="3">
    <source>
        <dbReference type="ARBA" id="ARBA00022833"/>
    </source>
</evidence>
<evidence type="ECO:0000313" key="5">
    <source>
        <dbReference type="EMBL" id="ACI17338.1"/>
    </source>
</evidence>
<comment type="similarity">
    <text evidence="4">Belongs to the HypA/HybF family.</text>
</comment>
<dbReference type="GO" id="GO:0051604">
    <property type="term" value="P:protein maturation"/>
    <property type="evidence" value="ECO:0007669"/>
    <property type="project" value="InterPro"/>
</dbReference>
<dbReference type="Pfam" id="PF01155">
    <property type="entry name" value="HypA"/>
    <property type="match status" value="1"/>
</dbReference>
<comment type="function">
    <text evidence="4">Involved in the maturation of [NiFe] hydrogenases. Required for nickel insertion into the metal center of the hydrogenase.</text>
</comment>
<dbReference type="HOGENOM" id="CLU_126929_6_0_9"/>
<dbReference type="Proteomes" id="UP000001732">
    <property type="component" value="Chromosome"/>
</dbReference>
<keyword evidence="1 4" id="KW-0533">Nickel</keyword>
<evidence type="ECO:0000256" key="4">
    <source>
        <dbReference type="HAMAP-Rule" id="MF_00213"/>
    </source>
</evidence>
<dbReference type="GO" id="GO:0008270">
    <property type="term" value="F:zinc ion binding"/>
    <property type="evidence" value="ECO:0007669"/>
    <property type="project" value="UniProtKB-UniRule"/>
</dbReference>
<evidence type="ECO:0000313" key="6">
    <source>
        <dbReference type="Proteomes" id="UP000001732"/>
    </source>
</evidence>
<dbReference type="HAMAP" id="MF_00213">
    <property type="entry name" value="HypA_HybF"/>
    <property type="match status" value="1"/>
</dbReference>
<dbReference type="eggNOG" id="COG0375">
    <property type="taxonomic scope" value="Bacteria"/>
</dbReference>
<protein>
    <recommendedName>
        <fullName evidence="4">Hydrogenase maturation factor HypA</fullName>
    </recommendedName>
</protein>
<dbReference type="PANTHER" id="PTHR34535:SF3">
    <property type="entry name" value="HYDROGENASE MATURATION FACTOR HYPA"/>
    <property type="match status" value="1"/>
</dbReference>
<dbReference type="PIRSF" id="PIRSF004761">
    <property type="entry name" value="Hydrgn_mat_HypA"/>
    <property type="match status" value="1"/>
</dbReference>
<evidence type="ECO:0000256" key="1">
    <source>
        <dbReference type="ARBA" id="ARBA00022596"/>
    </source>
</evidence>
<dbReference type="PANTHER" id="PTHR34535">
    <property type="entry name" value="HYDROGENASE MATURATION FACTOR HYPA"/>
    <property type="match status" value="1"/>
</dbReference>
<evidence type="ECO:0000256" key="2">
    <source>
        <dbReference type="ARBA" id="ARBA00022723"/>
    </source>
</evidence>
<feature type="binding site" evidence="4">
    <location>
        <position position="2"/>
    </location>
    <ligand>
        <name>Ni(2+)</name>
        <dbReference type="ChEBI" id="CHEBI:49786"/>
    </ligand>
</feature>
<dbReference type="InterPro" id="IPR000688">
    <property type="entry name" value="HypA/HybF"/>
</dbReference>
<dbReference type="GO" id="GO:0016151">
    <property type="term" value="F:nickel cation binding"/>
    <property type="evidence" value="ECO:0007669"/>
    <property type="project" value="UniProtKB-UniRule"/>
</dbReference>
<feature type="binding site" evidence="4">
    <location>
        <position position="92"/>
    </location>
    <ligand>
        <name>Zn(2+)</name>
        <dbReference type="ChEBI" id="CHEBI:29105"/>
    </ligand>
</feature>
<dbReference type="RefSeq" id="WP_012543990.1">
    <property type="nucleotide sequence ID" value="NC_011295.1"/>
</dbReference>
<dbReference type="Gene3D" id="3.30.2320.80">
    <property type="match status" value="1"/>
</dbReference>
<dbReference type="AlphaFoldDB" id="B5Y921"/>
<feature type="binding site" evidence="4">
    <location>
        <position position="73"/>
    </location>
    <ligand>
        <name>Zn(2+)</name>
        <dbReference type="ChEBI" id="CHEBI:29105"/>
    </ligand>
</feature>
<dbReference type="OrthoDB" id="9800361at2"/>
<keyword evidence="2 4" id="KW-0479">Metal-binding</keyword>
<keyword evidence="6" id="KW-1185">Reference proteome</keyword>
<feature type="binding site" evidence="4">
    <location>
        <position position="76"/>
    </location>
    <ligand>
        <name>Zn(2+)</name>
        <dbReference type="ChEBI" id="CHEBI:29105"/>
    </ligand>
</feature>
<gene>
    <name evidence="4" type="primary">hypA</name>
    <name evidence="5" type="ordered locus">COPRO5265_0939</name>
</gene>
<dbReference type="STRING" id="309798.COPRO5265_0939"/>
<name>B5Y921_COPPD</name>
<keyword evidence="3 4" id="KW-0862">Zinc</keyword>
<accession>B5Y921</accession>
<organism evidence="5 6">
    <name type="scientific">Coprothermobacter proteolyticus (strain ATCC 35245 / DSM 5265 / OCM 4 / BT)</name>
    <dbReference type="NCBI Taxonomy" id="309798"/>
    <lineage>
        <taxon>Bacteria</taxon>
        <taxon>Pseudomonadati</taxon>
        <taxon>Coprothermobacterota</taxon>
        <taxon>Coprothermobacteria</taxon>
        <taxon>Coprothermobacterales</taxon>
        <taxon>Coprothermobacteraceae</taxon>
        <taxon>Coprothermobacter</taxon>
    </lineage>
</organism>
<reference evidence="5 6" key="2">
    <citation type="journal article" date="2014" name="Genome Announc.">
        <title>Complete Genome Sequence of Coprothermobacter proteolyticus DSM 5265.</title>
        <authorList>
            <person name="Alexiev A."/>
            <person name="Coil D.A."/>
            <person name="Badger J.H."/>
            <person name="Enticknap J."/>
            <person name="Ward N."/>
            <person name="Robb F.T."/>
            <person name="Eisen J.A."/>
        </authorList>
    </citation>
    <scope>NUCLEOTIDE SEQUENCE [LARGE SCALE GENOMIC DNA]</scope>
    <source>
        <strain evidence="6">ATCC 35245 / DSM 5265 / OCM 4 / BT</strain>
    </source>
</reference>
<dbReference type="KEGG" id="cpo:COPRO5265_0939"/>
<proteinExistence type="inferred from homology"/>
<feature type="binding site" evidence="4">
    <location>
        <position position="89"/>
    </location>
    <ligand>
        <name>Zn(2+)</name>
        <dbReference type="ChEBI" id="CHEBI:29105"/>
    </ligand>
</feature>
<dbReference type="EMBL" id="CP001145">
    <property type="protein sequence ID" value="ACI17338.1"/>
    <property type="molecule type" value="Genomic_DNA"/>
</dbReference>